<organism evidence="3 4">
    <name type="scientific">Cinchona calisaya</name>
    <dbReference type="NCBI Taxonomy" id="153742"/>
    <lineage>
        <taxon>Eukaryota</taxon>
        <taxon>Viridiplantae</taxon>
        <taxon>Streptophyta</taxon>
        <taxon>Embryophyta</taxon>
        <taxon>Tracheophyta</taxon>
        <taxon>Spermatophyta</taxon>
        <taxon>Magnoliopsida</taxon>
        <taxon>eudicotyledons</taxon>
        <taxon>Gunneridae</taxon>
        <taxon>Pentapetalae</taxon>
        <taxon>asterids</taxon>
        <taxon>lamiids</taxon>
        <taxon>Gentianales</taxon>
        <taxon>Rubiaceae</taxon>
        <taxon>Cinchonoideae</taxon>
        <taxon>Cinchoneae</taxon>
        <taxon>Cinchona</taxon>
    </lineage>
</organism>
<dbReference type="InterPro" id="IPR013783">
    <property type="entry name" value="Ig-like_fold"/>
</dbReference>
<accession>A0ABD2Z7B4</accession>
<dbReference type="EMBL" id="JBJUIK010000010">
    <property type="protein sequence ID" value="KAL3515367.1"/>
    <property type="molecule type" value="Genomic_DNA"/>
</dbReference>
<keyword evidence="4" id="KW-1185">Reference proteome</keyword>
<dbReference type="InterPro" id="IPR044993">
    <property type="entry name" value="BXL"/>
</dbReference>
<proteinExistence type="inferred from homology"/>
<protein>
    <recommendedName>
        <fullName evidence="2">Fibronectin type III-like domain-containing protein</fullName>
    </recommendedName>
</protein>
<gene>
    <name evidence="3" type="ORF">ACH5RR_022269</name>
</gene>
<dbReference type="Gene3D" id="2.60.40.10">
    <property type="entry name" value="Immunoglobulins"/>
    <property type="match status" value="1"/>
</dbReference>
<sequence>MSAGPIDVSFVKKNFKVGTVLWVGYPGEDGEPNKTSPDEPFDVLHHPESNQAIDISEVNCQNSKHELLIGVSNEGLMDGSNVVLVFWKPAIAKGITGTPNVQLVGFEKVEVKKPGEESVRMELDVCKDLSILNQEEGGNL</sequence>
<dbReference type="Proteomes" id="UP001630127">
    <property type="component" value="Unassembled WGS sequence"/>
</dbReference>
<evidence type="ECO:0000256" key="1">
    <source>
        <dbReference type="ARBA" id="ARBA00005336"/>
    </source>
</evidence>
<evidence type="ECO:0000313" key="4">
    <source>
        <dbReference type="Proteomes" id="UP001630127"/>
    </source>
</evidence>
<comment type="similarity">
    <text evidence="1">Belongs to the glycosyl hydrolase 3 family.</text>
</comment>
<feature type="domain" description="Fibronectin type III-like" evidence="2">
    <location>
        <begin position="82"/>
        <end position="136"/>
    </location>
</feature>
<dbReference type="Pfam" id="PF14310">
    <property type="entry name" value="Fn3-like"/>
    <property type="match status" value="1"/>
</dbReference>
<reference evidence="3 4" key="1">
    <citation type="submission" date="2024-11" db="EMBL/GenBank/DDBJ databases">
        <title>A near-complete genome assembly of Cinchona calisaya.</title>
        <authorList>
            <person name="Lian D.C."/>
            <person name="Zhao X.W."/>
            <person name="Wei L."/>
        </authorList>
    </citation>
    <scope>NUCLEOTIDE SEQUENCE [LARGE SCALE GENOMIC DNA]</scope>
    <source>
        <tissue evidence="3">Nenye</tissue>
    </source>
</reference>
<name>A0ABD2Z7B4_9GENT</name>
<evidence type="ECO:0000313" key="3">
    <source>
        <dbReference type="EMBL" id="KAL3515367.1"/>
    </source>
</evidence>
<dbReference type="PANTHER" id="PTHR42721:SF3">
    <property type="entry name" value="BETA-D-XYLOSIDASE 5-RELATED"/>
    <property type="match status" value="1"/>
</dbReference>
<dbReference type="PANTHER" id="PTHR42721">
    <property type="entry name" value="SUGAR HYDROLASE-RELATED"/>
    <property type="match status" value="1"/>
</dbReference>
<comment type="caution">
    <text evidence="3">The sequence shown here is derived from an EMBL/GenBank/DDBJ whole genome shotgun (WGS) entry which is preliminary data.</text>
</comment>
<evidence type="ECO:0000259" key="2">
    <source>
        <dbReference type="Pfam" id="PF14310"/>
    </source>
</evidence>
<dbReference type="AlphaFoldDB" id="A0ABD2Z7B4"/>
<dbReference type="InterPro" id="IPR026891">
    <property type="entry name" value="Fn3-like"/>
</dbReference>